<dbReference type="SMART" id="SM01078">
    <property type="entry name" value="CGGC"/>
    <property type="match status" value="1"/>
</dbReference>
<protein>
    <submittedName>
        <fullName evidence="2">CGGC domain-containing protein</fullName>
    </submittedName>
</protein>
<evidence type="ECO:0000313" key="3">
    <source>
        <dbReference type="Proteomes" id="UP001176021"/>
    </source>
</evidence>
<dbReference type="EMBL" id="JAMJEV010000010">
    <property type="protein sequence ID" value="MDO0823809.1"/>
    <property type="molecule type" value="Genomic_DNA"/>
</dbReference>
<accession>A0ABT8QR28</accession>
<dbReference type="RefSeq" id="WP_252470378.1">
    <property type="nucleotide sequence ID" value="NZ_JAMHFY010000016.1"/>
</dbReference>
<dbReference type="InterPro" id="IPR014925">
    <property type="entry name" value="CGGC_dom"/>
</dbReference>
<evidence type="ECO:0000259" key="1">
    <source>
        <dbReference type="SMART" id="SM01078"/>
    </source>
</evidence>
<dbReference type="Proteomes" id="UP001176021">
    <property type="component" value="Unassembled WGS sequence"/>
</dbReference>
<keyword evidence="3" id="KW-1185">Reference proteome</keyword>
<proteinExistence type="predicted"/>
<name>A0ABT8QR28_9FIRM</name>
<gene>
    <name evidence="2" type="ORF">M8H41_13215</name>
</gene>
<dbReference type="Pfam" id="PF08821">
    <property type="entry name" value="CGGC"/>
    <property type="match status" value="1"/>
</dbReference>
<organism evidence="2 3">
    <name type="scientific">Desulfosporosinus nitroreducens</name>
    <dbReference type="NCBI Taxonomy" id="2018668"/>
    <lineage>
        <taxon>Bacteria</taxon>
        <taxon>Bacillati</taxon>
        <taxon>Bacillota</taxon>
        <taxon>Clostridia</taxon>
        <taxon>Eubacteriales</taxon>
        <taxon>Desulfitobacteriaceae</taxon>
        <taxon>Desulfosporosinus</taxon>
    </lineage>
</organism>
<reference evidence="2" key="1">
    <citation type="submission" date="2022-05" db="EMBL/GenBank/DDBJ databases">
        <title>Expanded diversity of anoxic marine methylotrophy in a Black Sea sulfate reducing microorganism.</title>
        <authorList>
            <person name="Fischer P.Q."/>
            <person name="Stams A.J.M."/>
            <person name="Villanueva L."/>
            <person name="Sousa D.Z."/>
        </authorList>
    </citation>
    <scope>NUCLEOTIDE SEQUENCE</scope>
    <source>
        <strain evidence="2">P130</strain>
    </source>
</reference>
<sequence>MKIGILVREDTMMKCTGKGCLNALLQRKDAFARYNGEIELLTFTHTGGNLNRKIEKMLEAGIKSVHISSCLRAKSPEYETLTKTLSVNFTVVGYTHGSEAGVRNSSLHDIKHDIND</sequence>
<feature type="domain" description="CGGC" evidence="1">
    <location>
        <begin position="2"/>
        <end position="96"/>
    </location>
</feature>
<evidence type="ECO:0000313" key="2">
    <source>
        <dbReference type="EMBL" id="MDO0823809.1"/>
    </source>
</evidence>
<comment type="caution">
    <text evidence="2">The sequence shown here is derived from an EMBL/GenBank/DDBJ whole genome shotgun (WGS) entry which is preliminary data.</text>
</comment>